<dbReference type="InterPro" id="IPR027417">
    <property type="entry name" value="P-loop_NTPase"/>
</dbReference>
<name>A0ABR9DH88_9GAMM</name>
<dbReference type="InterPro" id="IPR011104">
    <property type="entry name" value="Hpr_kin/Pase_C"/>
</dbReference>
<dbReference type="SUPFAM" id="SSF53795">
    <property type="entry name" value="PEP carboxykinase-like"/>
    <property type="match status" value="1"/>
</dbReference>
<gene>
    <name evidence="2" type="ORF">EBB_18555</name>
</gene>
<protein>
    <recommendedName>
        <fullName evidence="1">HPr kinase/phosphorylase C-terminal domain-containing protein</fullName>
    </recommendedName>
</protein>
<evidence type="ECO:0000259" key="1">
    <source>
        <dbReference type="Pfam" id="PF07475"/>
    </source>
</evidence>
<evidence type="ECO:0000313" key="2">
    <source>
        <dbReference type="EMBL" id="MBD9362474.1"/>
    </source>
</evidence>
<evidence type="ECO:0000313" key="3">
    <source>
        <dbReference type="Proteomes" id="UP000641152"/>
    </source>
</evidence>
<comment type="caution">
    <text evidence="2">The sequence shown here is derived from an EMBL/GenBank/DDBJ whole genome shotgun (WGS) entry which is preliminary data.</text>
</comment>
<dbReference type="Pfam" id="PF07475">
    <property type="entry name" value="Hpr_kinase_C"/>
    <property type="match status" value="1"/>
</dbReference>
<feature type="domain" description="HPr kinase/phosphorylase C-terminal" evidence="1">
    <location>
        <begin position="114"/>
        <end position="181"/>
    </location>
</feature>
<accession>A0ABR9DH88</accession>
<dbReference type="Proteomes" id="UP000641152">
    <property type="component" value="Unassembled WGS sequence"/>
</dbReference>
<reference evidence="2 3" key="1">
    <citation type="submission" date="2020-09" db="EMBL/GenBank/DDBJ databases">
        <title>Methylomonas albis sp. nov. and Methylomonas fluvii sp. nov.: Two cold-adapted methanotrophs from the River Elbe and an amended description of Methylovulum psychrotolerans strain Eb1.</title>
        <authorList>
            <person name="Bussmann I.K."/>
            <person name="Klings K.-W."/>
            <person name="Warnstedt J."/>
            <person name="Hoppert M."/>
            <person name="Saborowski A."/>
            <person name="Horn F."/>
            <person name="Liebner S."/>
        </authorList>
    </citation>
    <scope>NUCLEOTIDE SEQUENCE [LARGE SCALE GENOMIC DNA]</scope>
    <source>
        <strain evidence="2 3">EbB</strain>
    </source>
</reference>
<dbReference type="EMBL" id="JACXST010000003">
    <property type="protein sequence ID" value="MBD9362474.1"/>
    <property type="molecule type" value="Genomic_DNA"/>
</dbReference>
<dbReference type="RefSeq" id="WP_192395249.1">
    <property type="nucleotide sequence ID" value="NZ_CAJHIU010000003.1"/>
</dbReference>
<proteinExistence type="predicted"/>
<organism evidence="2 3">
    <name type="scientific">Methylomonas fluvii</name>
    <dbReference type="NCBI Taxonomy" id="1854564"/>
    <lineage>
        <taxon>Bacteria</taxon>
        <taxon>Pseudomonadati</taxon>
        <taxon>Pseudomonadota</taxon>
        <taxon>Gammaproteobacteria</taxon>
        <taxon>Methylococcales</taxon>
        <taxon>Methylococcaceae</taxon>
        <taxon>Methylomonas</taxon>
    </lineage>
</organism>
<dbReference type="Gene3D" id="3.40.50.300">
    <property type="entry name" value="P-loop containing nucleotide triphosphate hydrolases"/>
    <property type="match status" value="1"/>
</dbReference>
<sequence>MGDDLILCGWRVRSALALDELLPWQGDDRPADVEILLDFIPKPAEPPIFVLPHSRLWANGDFLLELDDVGSFRVEGGCRVLVEPSENADPSALKAFLLGSVLGVLCHQRGLIPLHASAVHVDGSAILIAGISGAGKSTLAAALGIRGHALAADDVAAIDPNSARLLPAYPQRKLARDVLETLDMGHEGLVTHRTGQAKFRVPALAGFDPAPLPIAAVYILNVSMLAGSVEPERFSAVKAMTMLDKMLYRRAIGRKIQPAQTLFTSIARLAQVAPIYSLHRHKSAPLDELEQLAERIESHVRGCVKPRGRTAA</sequence>
<keyword evidence="3" id="KW-1185">Reference proteome</keyword>